<protein>
    <submittedName>
        <fullName evidence="1">Thioredoxin-domain-containing protein</fullName>
    </submittedName>
</protein>
<evidence type="ECO:0000313" key="1">
    <source>
        <dbReference type="EMBL" id="KAJ3806044.1"/>
    </source>
</evidence>
<reference evidence="1" key="1">
    <citation type="submission" date="2022-09" db="EMBL/GenBank/DDBJ databases">
        <title>A Global Phylogenomic Analysis of the Shiitake Genus Lentinula.</title>
        <authorList>
            <consortium name="DOE Joint Genome Institute"/>
            <person name="Sierra-Patev S."/>
            <person name="Min B."/>
            <person name="Naranjo-Ortiz M."/>
            <person name="Looney B."/>
            <person name="Konkel Z."/>
            <person name="Slot J.C."/>
            <person name="Sakamoto Y."/>
            <person name="Steenwyk J.L."/>
            <person name="Rokas A."/>
            <person name="Carro J."/>
            <person name="Camarero S."/>
            <person name="Ferreira P."/>
            <person name="Molpeceres G."/>
            <person name="Ruiz-Duenas F.J."/>
            <person name="Serrano A."/>
            <person name="Henrissat B."/>
            <person name="Drula E."/>
            <person name="Hughes K.W."/>
            <person name="Mata J.L."/>
            <person name="Ishikawa N.K."/>
            <person name="Vargas-Isla R."/>
            <person name="Ushijima S."/>
            <person name="Smith C.A."/>
            <person name="Ahrendt S."/>
            <person name="Andreopoulos W."/>
            <person name="He G."/>
            <person name="Labutti K."/>
            <person name="Lipzen A."/>
            <person name="Ng V."/>
            <person name="Riley R."/>
            <person name="Sandor L."/>
            <person name="Barry K."/>
            <person name="Martinez A.T."/>
            <person name="Xiao Y."/>
            <person name="Gibbons J.G."/>
            <person name="Terashima K."/>
            <person name="Grigoriev I.V."/>
            <person name="Hibbett D.S."/>
        </authorList>
    </citation>
    <scope>NUCLEOTIDE SEQUENCE</scope>
    <source>
        <strain evidence="1">TMI1499</strain>
    </source>
</reference>
<accession>A0ACC1TMT7</accession>
<sequence length="334" mass="36990">MATTKSKTSATFGAPIEVSSVSEWNSILRSAYANNQTVVADFHAEWCQPCKVIAPVYANLASQQPFTYFLRVDVDGNRTRPIAAKYSISAMPTFVVIKRPPGEEGATNATGKGVVVEKLQGADPQGLARITNTHASRAYAPPSTLQTPAAEKAKDLGNDLFKKRQYAAAVEAYSKAIALSPDSGVLYGNRALGYYKWIQSKREGADSAEARNALRVKQMQDGLKVTNMEERWGKGWVRLAEALLESGCEESLENVAEDKRSEGRRVSLEGAEEALTNAIQLSEGKVKIGEFVLHISPLRLFMFLMFQRHNPSLRMSKRQWLLYHRLCLKICTML</sequence>
<evidence type="ECO:0000313" key="2">
    <source>
        <dbReference type="Proteomes" id="UP001163835"/>
    </source>
</evidence>
<dbReference type="Proteomes" id="UP001163835">
    <property type="component" value="Unassembled WGS sequence"/>
</dbReference>
<comment type="caution">
    <text evidence="1">The sequence shown here is derived from an EMBL/GenBank/DDBJ whole genome shotgun (WGS) entry which is preliminary data.</text>
</comment>
<keyword evidence="2" id="KW-1185">Reference proteome</keyword>
<gene>
    <name evidence="1" type="ORF">F5876DRAFT_50743</name>
</gene>
<name>A0ACC1TMT7_9AGAR</name>
<dbReference type="EMBL" id="MU795485">
    <property type="protein sequence ID" value="KAJ3806044.1"/>
    <property type="molecule type" value="Genomic_DNA"/>
</dbReference>
<proteinExistence type="predicted"/>
<organism evidence="1 2">
    <name type="scientific">Lentinula aff. lateritia</name>
    <dbReference type="NCBI Taxonomy" id="2804960"/>
    <lineage>
        <taxon>Eukaryota</taxon>
        <taxon>Fungi</taxon>
        <taxon>Dikarya</taxon>
        <taxon>Basidiomycota</taxon>
        <taxon>Agaricomycotina</taxon>
        <taxon>Agaricomycetes</taxon>
        <taxon>Agaricomycetidae</taxon>
        <taxon>Agaricales</taxon>
        <taxon>Marasmiineae</taxon>
        <taxon>Omphalotaceae</taxon>
        <taxon>Lentinula</taxon>
    </lineage>
</organism>